<dbReference type="InterPro" id="IPR036390">
    <property type="entry name" value="WH_DNA-bd_sf"/>
</dbReference>
<sequence>MDEGSNPSGSTNKGNEQFKQIGQFKEYVLDIAKKQINEHTDISFDYQLYKKGRSFEFIQIYVDTSKNNPQQLEIDYKEPIEYQKNVRAVMAYGISEEYAILIVKDGYDDFIKFIEKVNERARKGEIKVENAPAYIIGTYQKKGILPNK</sequence>
<dbReference type="Pfam" id="PF21205">
    <property type="entry name" value="Rep3_C"/>
    <property type="match status" value="1"/>
</dbReference>
<name>A0ABP8R0E5_9SPHI</name>
<dbReference type="Gene3D" id="1.10.10.10">
    <property type="entry name" value="Winged helix-like DNA-binding domain superfamily/Winged helix DNA-binding domain"/>
    <property type="match status" value="1"/>
</dbReference>
<reference evidence="2" key="1">
    <citation type="journal article" date="2019" name="Int. J. Syst. Evol. Microbiol.">
        <title>The Global Catalogue of Microorganisms (GCM) 10K type strain sequencing project: providing services to taxonomists for standard genome sequencing and annotation.</title>
        <authorList>
            <consortium name="The Broad Institute Genomics Platform"/>
            <consortium name="The Broad Institute Genome Sequencing Center for Infectious Disease"/>
            <person name="Wu L."/>
            <person name="Ma J."/>
        </authorList>
    </citation>
    <scope>NUCLEOTIDE SEQUENCE [LARGE SCALE GENOMIC DNA]</scope>
    <source>
        <strain evidence="2">JCM 17858</strain>
    </source>
</reference>
<comment type="caution">
    <text evidence="1">The sequence shown here is derived from an EMBL/GenBank/DDBJ whole genome shotgun (WGS) entry which is preliminary data.</text>
</comment>
<gene>
    <name evidence="1" type="ORF">GCM10023173_10690</name>
</gene>
<dbReference type="InterPro" id="IPR036388">
    <property type="entry name" value="WH-like_DNA-bd_sf"/>
</dbReference>
<dbReference type="EMBL" id="BAABGR010000011">
    <property type="protein sequence ID" value="GAA4514242.1"/>
    <property type="molecule type" value="Genomic_DNA"/>
</dbReference>
<dbReference type="SUPFAM" id="SSF46785">
    <property type="entry name" value="Winged helix' DNA-binding domain"/>
    <property type="match status" value="1"/>
</dbReference>
<keyword evidence="2" id="KW-1185">Reference proteome</keyword>
<dbReference type="RefSeq" id="WP_345065773.1">
    <property type="nucleotide sequence ID" value="NZ_BAABGR010000011.1"/>
</dbReference>
<proteinExistence type="predicted"/>
<accession>A0ABP8R0E5</accession>
<evidence type="ECO:0000313" key="1">
    <source>
        <dbReference type="EMBL" id="GAA4514242.1"/>
    </source>
</evidence>
<organism evidence="1 2">
    <name type="scientific">Sphingobacterium thermophilum</name>
    <dbReference type="NCBI Taxonomy" id="768534"/>
    <lineage>
        <taxon>Bacteria</taxon>
        <taxon>Pseudomonadati</taxon>
        <taxon>Bacteroidota</taxon>
        <taxon>Sphingobacteriia</taxon>
        <taxon>Sphingobacteriales</taxon>
        <taxon>Sphingobacteriaceae</taxon>
        <taxon>Sphingobacterium</taxon>
    </lineage>
</organism>
<dbReference type="Proteomes" id="UP001500394">
    <property type="component" value="Unassembled WGS sequence"/>
</dbReference>
<evidence type="ECO:0000313" key="2">
    <source>
        <dbReference type="Proteomes" id="UP001500394"/>
    </source>
</evidence>
<protein>
    <submittedName>
        <fullName evidence="1">Uncharacterized protein</fullName>
    </submittedName>
</protein>